<dbReference type="InterPro" id="IPR036188">
    <property type="entry name" value="FAD/NAD-bd_sf"/>
</dbReference>
<gene>
    <name evidence="3" type="primary">mhpA</name>
    <name evidence="3" type="ORF">GCM10011489_16150</name>
</gene>
<keyword evidence="4" id="KW-1185">Reference proteome</keyword>
<accession>A0A916T2V8</accession>
<dbReference type="RefSeq" id="WP_188586074.1">
    <property type="nucleotide sequence ID" value="NZ_BMGC01000008.1"/>
</dbReference>
<dbReference type="Proteomes" id="UP000621454">
    <property type="component" value="Unassembled WGS sequence"/>
</dbReference>
<dbReference type="EMBL" id="BMGC01000008">
    <property type="protein sequence ID" value="GGB28690.1"/>
    <property type="molecule type" value="Genomic_DNA"/>
</dbReference>
<evidence type="ECO:0000313" key="3">
    <source>
        <dbReference type="EMBL" id="GGB28690.1"/>
    </source>
</evidence>
<evidence type="ECO:0000259" key="2">
    <source>
        <dbReference type="Pfam" id="PF01494"/>
    </source>
</evidence>
<dbReference type="Gene3D" id="3.50.50.60">
    <property type="entry name" value="FAD/NAD(P)-binding domain"/>
    <property type="match status" value="1"/>
</dbReference>
<protein>
    <submittedName>
        <fullName evidence="3">3-(3-hydroxyphenyl)propionate hydroxylase</fullName>
    </submittedName>
</protein>
<dbReference type="Gene3D" id="3.30.70.2450">
    <property type="match status" value="1"/>
</dbReference>
<name>A0A916T2V8_9ACTN</name>
<sequence length="526" mass="56708">MNTVDVVIVGAGPVGLSLARLLGLGGHSVAVLERWPQPYPLPRAVHFDDEIGRMFQSMGLTEEVRAVSGPVTDCYEWRNADGDILVSMDWSQPGLSGWPMASFFSQPNIEKVLSEAVDAMETVTLMRGVEVTGLDEGVDSVTVTSADDRSFSARYVIGCDGANSFVRSQMHTAMHDEGFFFDWLIVDTQPTDDAIWSPQNWQLCDPTRPTTVVSGGPGRRRWEFMRLPHETREELDTSQRAWELLSEWGRTPENTVLERHAVYTFAARYADQWNRGRLALAGDSAHQMPPFARQGMCSGMRDAANLAWKLDRVLRGDSRTDLLDTYTSERKQHLQYAIAMSVELGKVICVLDPDAAAARDRRMIAGEADPARVLPVTALPVLGAGVLADGIDIAALRGTTAPQFPVGSGAATALLDDVVGQGATVVIAPGVEVSADVAATIAELAGADVRTVRFGEEAGSGIAAPTTLTDPTGAWSQWFGAGGVAAMLVRPDHYVFGAVARPDDLPALARQYRDRLSTSVPAITGA</sequence>
<dbReference type="PRINTS" id="PR00420">
    <property type="entry name" value="RNGMNOXGNASE"/>
</dbReference>
<organism evidence="3 4">
    <name type="scientific">Gordonia jinhuaensis</name>
    <dbReference type="NCBI Taxonomy" id="1517702"/>
    <lineage>
        <taxon>Bacteria</taxon>
        <taxon>Bacillati</taxon>
        <taxon>Actinomycetota</taxon>
        <taxon>Actinomycetes</taxon>
        <taxon>Mycobacteriales</taxon>
        <taxon>Gordoniaceae</taxon>
        <taxon>Gordonia</taxon>
    </lineage>
</organism>
<dbReference type="Gene3D" id="3.40.30.120">
    <property type="match status" value="1"/>
</dbReference>
<dbReference type="Pfam" id="PF01494">
    <property type="entry name" value="FAD_binding_3"/>
    <property type="match status" value="1"/>
</dbReference>
<dbReference type="NCBIfam" id="NF004829">
    <property type="entry name" value="PRK06183.1-3"/>
    <property type="match status" value="1"/>
</dbReference>
<dbReference type="SUPFAM" id="SSF51905">
    <property type="entry name" value="FAD/NAD(P)-binding domain"/>
    <property type="match status" value="1"/>
</dbReference>
<proteinExistence type="predicted"/>
<keyword evidence="1" id="KW-0560">Oxidoreductase</keyword>
<dbReference type="InterPro" id="IPR002938">
    <property type="entry name" value="FAD-bd"/>
</dbReference>
<dbReference type="InterPro" id="IPR050631">
    <property type="entry name" value="PheA/TfdB_FAD_monoxygenase"/>
</dbReference>
<dbReference type="AlphaFoldDB" id="A0A916T2V8"/>
<feature type="domain" description="FAD-binding" evidence="2">
    <location>
        <begin position="4"/>
        <end position="338"/>
    </location>
</feature>
<dbReference type="GO" id="GO:0008688">
    <property type="term" value="F:3-(3-hydroxyphenyl)propionate hydroxylase activity"/>
    <property type="evidence" value="ECO:0007669"/>
    <property type="project" value="TreeGrafter"/>
</dbReference>
<reference evidence="3" key="2">
    <citation type="submission" date="2020-09" db="EMBL/GenBank/DDBJ databases">
        <authorList>
            <person name="Sun Q."/>
            <person name="Zhou Y."/>
        </authorList>
    </citation>
    <scope>NUCLEOTIDE SEQUENCE</scope>
    <source>
        <strain evidence="3">CGMCC 1.12827</strain>
    </source>
</reference>
<comment type="caution">
    <text evidence="3">The sequence shown here is derived from an EMBL/GenBank/DDBJ whole genome shotgun (WGS) entry which is preliminary data.</text>
</comment>
<dbReference type="GO" id="GO:0071949">
    <property type="term" value="F:FAD binding"/>
    <property type="evidence" value="ECO:0007669"/>
    <property type="project" value="InterPro"/>
</dbReference>
<reference evidence="3" key="1">
    <citation type="journal article" date="2014" name="Int. J. Syst. Evol. Microbiol.">
        <title>Complete genome sequence of Corynebacterium casei LMG S-19264T (=DSM 44701T), isolated from a smear-ripened cheese.</title>
        <authorList>
            <consortium name="US DOE Joint Genome Institute (JGI-PGF)"/>
            <person name="Walter F."/>
            <person name="Albersmeier A."/>
            <person name="Kalinowski J."/>
            <person name="Ruckert C."/>
        </authorList>
    </citation>
    <scope>NUCLEOTIDE SEQUENCE</scope>
    <source>
        <strain evidence="3">CGMCC 1.12827</strain>
    </source>
</reference>
<evidence type="ECO:0000256" key="1">
    <source>
        <dbReference type="ARBA" id="ARBA00023002"/>
    </source>
</evidence>
<dbReference type="GO" id="GO:0019622">
    <property type="term" value="P:3-(3-hydroxy)phenylpropionate catabolic process"/>
    <property type="evidence" value="ECO:0007669"/>
    <property type="project" value="TreeGrafter"/>
</dbReference>
<evidence type="ECO:0000313" key="4">
    <source>
        <dbReference type="Proteomes" id="UP000621454"/>
    </source>
</evidence>
<dbReference type="PANTHER" id="PTHR43476:SF3">
    <property type="entry name" value="FAD-BINDING MONOOXYGENASE"/>
    <property type="match status" value="1"/>
</dbReference>
<dbReference type="PANTHER" id="PTHR43476">
    <property type="entry name" value="3-(3-HYDROXY-PHENYL)PROPIONATE/3-HYDROXYCINNAMIC ACID HYDROXYLASE"/>
    <property type="match status" value="1"/>
</dbReference>